<evidence type="ECO:0000256" key="3">
    <source>
        <dbReference type="ARBA" id="ARBA00022989"/>
    </source>
</evidence>
<dbReference type="AlphaFoldDB" id="A0A5J5E0K6"/>
<evidence type="ECO:0000256" key="2">
    <source>
        <dbReference type="ARBA" id="ARBA00022692"/>
    </source>
</evidence>
<keyword evidence="2 6" id="KW-0812">Transmembrane</keyword>
<feature type="transmembrane region" description="Helical" evidence="6">
    <location>
        <begin position="330"/>
        <end position="353"/>
    </location>
</feature>
<organism evidence="9 10">
    <name type="scientific">Bifidobacterium vespertilionis</name>
    <dbReference type="NCBI Taxonomy" id="2562524"/>
    <lineage>
        <taxon>Bacteria</taxon>
        <taxon>Bacillati</taxon>
        <taxon>Actinomycetota</taxon>
        <taxon>Actinomycetes</taxon>
        <taxon>Bifidobacteriales</taxon>
        <taxon>Bifidobacteriaceae</taxon>
        <taxon>Bifidobacterium</taxon>
    </lineage>
</organism>
<accession>A0A5J5E0K6</accession>
<dbReference type="Proteomes" id="UP000345527">
    <property type="component" value="Unassembled WGS sequence"/>
</dbReference>
<dbReference type="GO" id="GO:0140359">
    <property type="term" value="F:ABC-type transporter activity"/>
    <property type="evidence" value="ECO:0007669"/>
    <property type="project" value="InterPro"/>
</dbReference>
<keyword evidence="4 6" id="KW-0472">Membrane</keyword>
<dbReference type="EMBL" id="RZNZ01000001">
    <property type="protein sequence ID" value="KAA8822576.1"/>
    <property type="molecule type" value="Genomic_DNA"/>
</dbReference>
<dbReference type="GO" id="GO:0016020">
    <property type="term" value="C:membrane"/>
    <property type="evidence" value="ECO:0007669"/>
    <property type="project" value="UniProtKB-SubCell"/>
</dbReference>
<evidence type="ECO:0000313" key="9">
    <source>
        <dbReference type="EMBL" id="KAA8824139.1"/>
    </source>
</evidence>
<feature type="transmembrane region" description="Helical" evidence="6">
    <location>
        <begin position="266"/>
        <end position="290"/>
    </location>
</feature>
<name>A0A5J5E0K6_9BIFI</name>
<evidence type="ECO:0000313" key="10">
    <source>
        <dbReference type="Proteomes" id="UP000345527"/>
    </source>
</evidence>
<feature type="region of interest" description="Disordered" evidence="5">
    <location>
        <begin position="79"/>
        <end position="99"/>
    </location>
</feature>
<dbReference type="Proteomes" id="UP000374630">
    <property type="component" value="Unassembled WGS sequence"/>
</dbReference>
<proteinExistence type="predicted"/>
<evidence type="ECO:0000256" key="1">
    <source>
        <dbReference type="ARBA" id="ARBA00004141"/>
    </source>
</evidence>
<feature type="transmembrane region" description="Helical" evidence="6">
    <location>
        <begin position="221"/>
        <end position="246"/>
    </location>
</feature>
<dbReference type="OrthoDB" id="3240057at2"/>
<evidence type="ECO:0000313" key="8">
    <source>
        <dbReference type="EMBL" id="KAA8822576.1"/>
    </source>
</evidence>
<dbReference type="EMBL" id="RZOA01000004">
    <property type="protein sequence ID" value="KAA8824139.1"/>
    <property type="molecule type" value="Genomic_DNA"/>
</dbReference>
<feature type="transmembrane region" description="Helical" evidence="6">
    <location>
        <begin position="393"/>
        <end position="415"/>
    </location>
</feature>
<reference evidence="10 11" key="1">
    <citation type="journal article" date="2019" name="Syst. Appl. Microbiol.">
        <title>Characterization of Bifidobacterium species in feaces of the Egyptian fruit bat: Description of B. vespertilionis sp. nov. and B. rousetti sp. nov.</title>
        <authorList>
            <person name="Modesto M."/>
            <person name="Satti M."/>
            <person name="Watanabe K."/>
            <person name="Puglisi E."/>
            <person name="Morelli L."/>
            <person name="Huang C.-H."/>
            <person name="Liou J.-S."/>
            <person name="Miyashita M."/>
            <person name="Tamura T."/>
            <person name="Saito S."/>
            <person name="Mori K."/>
            <person name="Huang L."/>
            <person name="Sciavilla P."/>
            <person name="Sandri C."/>
            <person name="Spiezio C."/>
            <person name="Vitali F."/>
            <person name="Cavalieri D."/>
            <person name="Perpetuini G."/>
            <person name="Tofalo R."/>
            <person name="Bonetti A."/>
            <person name="Arita M."/>
            <person name="Mattarelli P."/>
        </authorList>
    </citation>
    <scope>NUCLEOTIDE SEQUENCE [LARGE SCALE GENOMIC DNA]</scope>
    <source>
        <strain evidence="8 11">RST16</strain>
        <strain evidence="9 10">RST8</strain>
    </source>
</reference>
<evidence type="ECO:0000256" key="6">
    <source>
        <dbReference type="SAM" id="Phobius"/>
    </source>
</evidence>
<dbReference type="RefSeq" id="WP_150353545.1">
    <property type="nucleotide sequence ID" value="NZ_RZNZ01000001.1"/>
</dbReference>
<comment type="caution">
    <text evidence="9">The sequence shown here is derived from an EMBL/GenBank/DDBJ whole genome shotgun (WGS) entry which is preliminary data.</text>
</comment>
<evidence type="ECO:0000313" key="11">
    <source>
        <dbReference type="Proteomes" id="UP000374630"/>
    </source>
</evidence>
<dbReference type="Pfam" id="PF12698">
    <property type="entry name" value="ABC2_membrane_3"/>
    <property type="match status" value="1"/>
</dbReference>
<keyword evidence="11" id="KW-1185">Reference proteome</keyword>
<protein>
    <submittedName>
        <fullName evidence="9">ABC transporter permease</fullName>
    </submittedName>
</protein>
<feature type="transmembrane region" description="Helical" evidence="6">
    <location>
        <begin position="20"/>
        <end position="41"/>
    </location>
</feature>
<dbReference type="InterPro" id="IPR013525">
    <property type="entry name" value="ABC2_TM"/>
</dbReference>
<evidence type="ECO:0000256" key="5">
    <source>
        <dbReference type="SAM" id="MobiDB-lite"/>
    </source>
</evidence>
<evidence type="ECO:0000259" key="7">
    <source>
        <dbReference type="Pfam" id="PF12698"/>
    </source>
</evidence>
<feature type="transmembrane region" description="Helical" evidence="6">
    <location>
        <begin position="302"/>
        <end position="324"/>
    </location>
</feature>
<comment type="subcellular location">
    <subcellularLocation>
        <location evidence="1">Membrane</location>
        <topology evidence="1">Multi-pass membrane protein</topology>
    </subcellularLocation>
</comment>
<gene>
    <name evidence="9" type="ORF">EM848_03150</name>
    <name evidence="8" type="ORF">EMO90_00885</name>
</gene>
<keyword evidence="3 6" id="KW-1133">Transmembrane helix</keyword>
<sequence>MWTTFLTVLKVNLRNRTALFWLVLFPVVLATMFTGMFGGLAEGYKVKPVPMAVVADANWDKAYSAQAVVTALADGTATPEGTATGSGSGAADNGGTATDGQRLLTITETDSVEGAERLLADGTAKGYLAADGDGRLALTLSRKAAIAASDSTDGSGLAISVAALKVAVDMYNRTDAVTRQALKDNPQALLSESFWSTVGYDARMTREITLTNFKPDVTARYFYALLAMACLMAMSYAANAVSMTQANLSALGIRRTVAPLRRSSQLLAGFLACWLCSFAALLIALAYIRYVCGVGIGGREPAAVVAVAVASFMTSSAGTLFGTIPKLQASAGAALISAVSCLLSLFTGLYGGFAMQLNDWIARNVPVLGAINPAQQVVNLFYSLMYYDGYGPFLRTCGTLLAMSALFLAVGVILLRRQRYEHL</sequence>
<evidence type="ECO:0000256" key="4">
    <source>
        <dbReference type="ARBA" id="ARBA00023136"/>
    </source>
</evidence>
<feature type="domain" description="ABC-2 type transporter transmembrane" evidence="7">
    <location>
        <begin position="19"/>
        <end position="412"/>
    </location>
</feature>